<evidence type="ECO:0000256" key="8">
    <source>
        <dbReference type="ARBA" id="ARBA00050040"/>
    </source>
</evidence>
<dbReference type="Proteomes" id="UP000501058">
    <property type="component" value="Chromosome"/>
</dbReference>
<proteinExistence type="inferred from homology"/>
<comment type="similarity">
    <text evidence="2 9">Belongs to the class-III pyridoxal-phosphate-dependent aminotransferase family.</text>
</comment>
<dbReference type="GO" id="GO:0045484">
    <property type="term" value="F:L-lysine 6-transaminase activity"/>
    <property type="evidence" value="ECO:0007669"/>
    <property type="project" value="UniProtKB-EC"/>
</dbReference>
<dbReference type="Gene3D" id="3.90.1150.10">
    <property type="entry name" value="Aspartate Aminotransferase, domain 1"/>
    <property type="match status" value="1"/>
</dbReference>
<evidence type="ECO:0000256" key="5">
    <source>
        <dbReference type="ARBA" id="ARBA00022679"/>
    </source>
</evidence>
<sequence length="438" mass="49250">MADRFPADRVRETLERHMLLDGFPLVLDLRASHGTTLVDEQTGTGYLDMFTFFASNALGMNHPGLTEDEEFRAELLEAALNKVSNSDIYTVALARFVDTFARVMGADELPRYFFIEGGAPAVENALKTAFDWKSRLNEAEGRSRDLGGRIMHLTDAFHGRTGYTMTLTNTDPNKTDRYPKLPGWPRITSPYWASERDMDVVEADTLEQAEAAFEEHPHDIAAFIMEPIQGEGGDHAFRPQFLAAMKELVHHYDALFIFDEVQTGGGMTGTPWAWQQLGTTPDIMAFGKKLQVCGITAGGRVEEVRDNVFRVPSRINSTWGGNLADMVRARRIMEIIERDDLLENARTQGAYLLERLRDLALRHRFASNPRGLGLMCALSLPDTAARDEVLRRLRDDERVLMLGSGRRTIRFRPALTVTREELDRAVDATDRVLTALEG</sequence>
<dbReference type="CDD" id="cd00610">
    <property type="entry name" value="OAT_like"/>
    <property type="match status" value="1"/>
</dbReference>
<evidence type="ECO:0000313" key="10">
    <source>
        <dbReference type="EMBL" id="QIK71956.1"/>
    </source>
</evidence>
<dbReference type="NCBIfam" id="TIGR03251">
    <property type="entry name" value="LAT_fam"/>
    <property type="match status" value="1"/>
</dbReference>
<accession>A0A6G7Y5K6</accession>
<dbReference type="GO" id="GO:0009450">
    <property type="term" value="P:gamma-aminobutyric acid catabolic process"/>
    <property type="evidence" value="ECO:0007669"/>
    <property type="project" value="TreeGrafter"/>
</dbReference>
<name>A0A6G7Y5K6_9ACTN</name>
<dbReference type="PANTHER" id="PTHR43206:SF2">
    <property type="entry name" value="4-AMINOBUTYRATE AMINOTRANSFERASE GABT"/>
    <property type="match status" value="1"/>
</dbReference>
<dbReference type="Pfam" id="PF00202">
    <property type="entry name" value="Aminotran_3"/>
    <property type="match status" value="1"/>
</dbReference>
<comment type="cofactor">
    <cofactor evidence="1">
        <name>pyridoxal 5'-phosphate</name>
        <dbReference type="ChEBI" id="CHEBI:597326"/>
    </cofactor>
</comment>
<dbReference type="EMBL" id="CP049865">
    <property type="protein sequence ID" value="QIK71956.1"/>
    <property type="molecule type" value="Genomic_DNA"/>
</dbReference>
<evidence type="ECO:0000313" key="11">
    <source>
        <dbReference type="Proteomes" id="UP000501058"/>
    </source>
</evidence>
<keyword evidence="4 10" id="KW-0032">Aminotransferase</keyword>
<dbReference type="GO" id="GO:0017000">
    <property type="term" value="P:antibiotic biosynthetic process"/>
    <property type="evidence" value="ECO:0007669"/>
    <property type="project" value="InterPro"/>
</dbReference>
<dbReference type="PIRSF" id="PIRSF000521">
    <property type="entry name" value="Transaminase_4ab_Lys_Orn"/>
    <property type="match status" value="1"/>
</dbReference>
<evidence type="ECO:0000256" key="6">
    <source>
        <dbReference type="ARBA" id="ARBA00022898"/>
    </source>
</evidence>
<dbReference type="PANTHER" id="PTHR43206">
    <property type="entry name" value="AMINOTRANSFERASE"/>
    <property type="match status" value="1"/>
</dbReference>
<dbReference type="SUPFAM" id="SSF53383">
    <property type="entry name" value="PLP-dependent transferases"/>
    <property type="match status" value="1"/>
</dbReference>
<keyword evidence="6 9" id="KW-0663">Pyridoxal phosphate</keyword>
<evidence type="ECO:0000256" key="1">
    <source>
        <dbReference type="ARBA" id="ARBA00001933"/>
    </source>
</evidence>
<dbReference type="AlphaFoldDB" id="A0A6G7Y5K6"/>
<dbReference type="RefSeq" id="WP_166232847.1">
    <property type="nucleotide sequence ID" value="NZ_CP049865.1"/>
</dbReference>
<evidence type="ECO:0000256" key="2">
    <source>
        <dbReference type="ARBA" id="ARBA00008954"/>
    </source>
</evidence>
<dbReference type="GO" id="GO:0030170">
    <property type="term" value="F:pyridoxal phosphate binding"/>
    <property type="evidence" value="ECO:0007669"/>
    <property type="project" value="InterPro"/>
</dbReference>
<protein>
    <recommendedName>
        <fullName evidence="8">L-lysine-epsilon aminotransferase</fullName>
        <ecNumber evidence="3">2.6.1.36</ecNumber>
    </recommendedName>
    <alternativeName>
        <fullName evidence="7">Lysine 6-aminotransferase</fullName>
    </alternativeName>
</protein>
<keyword evidence="11" id="KW-1185">Reference proteome</keyword>
<dbReference type="InterPro" id="IPR015424">
    <property type="entry name" value="PyrdxlP-dep_Trfase"/>
</dbReference>
<dbReference type="InterPro" id="IPR005814">
    <property type="entry name" value="Aminotrans_3"/>
</dbReference>
<evidence type="ECO:0000256" key="3">
    <source>
        <dbReference type="ARBA" id="ARBA00013071"/>
    </source>
</evidence>
<organism evidence="10 11">
    <name type="scientific">Propioniciclava coleopterorum</name>
    <dbReference type="NCBI Taxonomy" id="2714937"/>
    <lineage>
        <taxon>Bacteria</taxon>
        <taxon>Bacillati</taxon>
        <taxon>Actinomycetota</taxon>
        <taxon>Actinomycetes</taxon>
        <taxon>Propionibacteriales</taxon>
        <taxon>Propionibacteriaceae</taxon>
        <taxon>Propioniciclava</taxon>
    </lineage>
</organism>
<dbReference type="Gene3D" id="3.40.640.10">
    <property type="entry name" value="Type I PLP-dependent aspartate aminotransferase-like (Major domain)"/>
    <property type="match status" value="1"/>
</dbReference>
<dbReference type="InterPro" id="IPR015421">
    <property type="entry name" value="PyrdxlP-dep_Trfase_major"/>
</dbReference>
<keyword evidence="5 10" id="KW-0808">Transferase</keyword>
<dbReference type="InterPro" id="IPR017657">
    <property type="entry name" value="L-lysine_6-transaminase"/>
</dbReference>
<reference evidence="10 11" key="1">
    <citation type="submission" date="2020-03" db="EMBL/GenBank/DDBJ databases">
        <title>Propioniciclava sp. nov., isolated from Hydrophilus acuminatus.</title>
        <authorList>
            <person name="Hyun D.-W."/>
            <person name="Bae J.-W."/>
        </authorList>
    </citation>
    <scope>NUCLEOTIDE SEQUENCE [LARGE SCALE GENOMIC DNA]</scope>
    <source>
        <strain evidence="10 11">HDW11</strain>
    </source>
</reference>
<dbReference type="EC" id="2.6.1.36" evidence="3"/>
<gene>
    <name evidence="10" type="ORF">G7070_06360</name>
</gene>
<dbReference type="KEGG" id="prv:G7070_06360"/>
<dbReference type="InterPro" id="IPR015422">
    <property type="entry name" value="PyrdxlP-dep_Trfase_small"/>
</dbReference>
<evidence type="ECO:0000256" key="4">
    <source>
        <dbReference type="ARBA" id="ARBA00022576"/>
    </source>
</evidence>
<evidence type="ECO:0000256" key="9">
    <source>
        <dbReference type="RuleBase" id="RU003560"/>
    </source>
</evidence>
<evidence type="ECO:0000256" key="7">
    <source>
        <dbReference type="ARBA" id="ARBA00030921"/>
    </source>
</evidence>